<comment type="caution">
    <text evidence="1">The sequence shown here is derived from an EMBL/GenBank/DDBJ whole genome shotgun (WGS) entry which is preliminary data.</text>
</comment>
<feature type="non-terminal residue" evidence="1">
    <location>
        <position position="1"/>
    </location>
</feature>
<sequence length="73" mass="8780">YAKYLSNSHSSVISVPLWFDFLELLLKFNSKIFLTRNEVVLRCRQKLYQFWILDFGFYQLPITHYLLPAYATV</sequence>
<dbReference type="Proteomes" id="UP000235081">
    <property type="component" value="Unassembled WGS sequence"/>
</dbReference>
<proteinExistence type="predicted"/>
<organism evidence="1 2">
    <name type="scientific">Fischerella thermalis CCMEE 5318</name>
    <dbReference type="NCBI Taxonomy" id="2019666"/>
    <lineage>
        <taxon>Bacteria</taxon>
        <taxon>Bacillati</taxon>
        <taxon>Cyanobacteriota</taxon>
        <taxon>Cyanophyceae</taxon>
        <taxon>Nostocales</taxon>
        <taxon>Hapalosiphonaceae</taxon>
        <taxon>Fischerella</taxon>
    </lineage>
</organism>
<dbReference type="AlphaFoldDB" id="A0A2N6LKN9"/>
<protein>
    <submittedName>
        <fullName evidence="1">Uncharacterized protein</fullName>
    </submittedName>
</protein>
<accession>A0A2N6LKN9</accession>
<dbReference type="EMBL" id="NMQE01000156">
    <property type="protein sequence ID" value="PMB25402.1"/>
    <property type="molecule type" value="Genomic_DNA"/>
</dbReference>
<evidence type="ECO:0000313" key="2">
    <source>
        <dbReference type="Proteomes" id="UP000235081"/>
    </source>
</evidence>
<evidence type="ECO:0000313" key="1">
    <source>
        <dbReference type="EMBL" id="PMB25402.1"/>
    </source>
</evidence>
<gene>
    <name evidence="1" type="ORF">CEN46_05800</name>
</gene>
<name>A0A2N6LKN9_9CYAN</name>
<reference evidence="1 2" key="1">
    <citation type="submission" date="2017-07" db="EMBL/GenBank/DDBJ databases">
        <title>Genomes of Fischerella (Mastigocladus) sp. strains.</title>
        <authorList>
            <person name="Miller S.R."/>
        </authorList>
    </citation>
    <scope>NUCLEOTIDE SEQUENCE [LARGE SCALE GENOMIC DNA]</scope>
    <source>
        <strain evidence="1 2">CCMEE 5318</strain>
    </source>
</reference>